<organism evidence="7 8">
    <name type="scientific">Hyphomicrobium facile</name>
    <dbReference type="NCBI Taxonomy" id="51670"/>
    <lineage>
        <taxon>Bacteria</taxon>
        <taxon>Pseudomonadati</taxon>
        <taxon>Pseudomonadota</taxon>
        <taxon>Alphaproteobacteria</taxon>
        <taxon>Hyphomicrobiales</taxon>
        <taxon>Hyphomicrobiaceae</taxon>
        <taxon>Hyphomicrobium</taxon>
    </lineage>
</organism>
<comment type="similarity">
    <text evidence="1">Belongs to the bacterial solute-binding protein 9 family.</text>
</comment>
<keyword evidence="5" id="KW-0864">Zinc transport</keyword>
<dbReference type="Proteomes" id="UP000199423">
    <property type="component" value="Unassembled WGS sequence"/>
</dbReference>
<evidence type="ECO:0000313" key="8">
    <source>
        <dbReference type="Proteomes" id="UP000199423"/>
    </source>
</evidence>
<keyword evidence="5" id="KW-0862">Zinc</keyword>
<dbReference type="SUPFAM" id="SSF53807">
    <property type="entry name" value="Helical backbone' metal receptor"/>
    <property type="match status" value="1"/>
</dbReference>
<dbReference type="Gene3D" id="3.40.50.1980">
    <property type="entry name" value="Nitrogenase molybdenum iron protein domain"/>
    <property type="match status" value="2"/>
</dbReference>
<feature type="region of interest" description="Disordered" evidence="6">
    <location>
        <begin position="124"/>
        <end position="157"/>
    </location>
</feature>
<evidence type="ECO:0000256" key="3">
    <source>
        <dbReference type="ARBA" id="ARBA00022448"/>
    </source>
</evidence>
<keyword evidence="8" id="KW-1185">Reference proteome</keyword>
<dbReference type="AlphaFoldDB" id="A0A1I7MVF3"/>
<dbReference type="GO" id="GO:0046872">
    <property type="term" value="F:metal ion binding"/>
    <property type="evidence" value="ECO:0007669"/>
    <property type="project" value="InterPro"/>
</dbReference>
<dbReference type="PANTHER" id="PTHR42953">
    <property type="entry name" value="HIGH-AFFINITY ZINC UPTAKE SYSTEM PROTEIN ZNUA-RELATED"/>
    <property type="match status" value="1"/>
</dbReference>
<dbReference type="PANTHER" id="PTHR42953:SF3">
    <property type="entry name" value="HIGH-AFFINITY ZINC UPTAKE SYSTEM PROTEIN ZNUA"/>
    <property type="match status" value="1"/>
</dbReference>
<gene>
    <name evidence="7" type="ORF">SAMN04488557_0425</name>
</gene>
<keyword evidence="3" id="KW-0813">Transport</keyword>
<accession>A0A1I7MVF3</accession>
<keyword evidence="4" id="KW-0732">Signal</keyword>
<evidence type="ECO:0000256" key="5">
    <source>
        <dbReference type="ARBA" id="ARBA00022906"/>
    </source>
</evidence>
<dbReference type="GO" id="GO:0006829">
    <property type="term" value="P:zinc ion transport"/>
    <property type="evidence" value="ECO:0007669"/>
    <property type="project" value="UniProtKB-KW"/>
</dbReference>
<keyword evidence="5" id="KW-0406">Ion transport</keyword>
<evidence type="ECO:0000313" key="7">
    <source>
        <dbReference type="EMBL" id="SFV26326.1"/>
    </source>
</evidence>
<protein>
    <recommendedName>
        <fullName evidence="2">High-affinity zinc uptake system protein ZnuA</fullName>
    </recommendedName>
</protein>
<dbReference type="InterPro" id="IPR006127">
    <property type="entry name" value="ZnuA-like"/>
</dbReference>
<dbReference type="Pfam" id="PF01297">
    <property type="entry name" value="ZnuA"/>
    <property type="match status" value="1"/>
</dbReference>
<dbReference type="STRING" id="51670.SAMN04488557_0425"/>
<reference evidence="8" key="1">
    <citation type="submission" date="2016-10" db="EMBL/GenBank/DDBJ databases">
        <authorList>
            <person name="Varghese N."/>
            <person name="Submissions S."/>
        </authorList>
    </citation>
    <scope>NUCLEOTIDE SEQUENCE [LARGE SCALE GENOMIC DNA]</scope>
    <source>
        <strain evidence="8">DSM 1565</strain>
    </source>
</reference>
<evidence type="ECO:0000256" key="1">
    <source>
        <dbReference type="ARBA" id="ARBA00011028"/>
    </source>
</evidence>
<evidence type="ECO:0000256" key="2">
    <source>
        <dbReference type="ARBA" id="ARBA00015915"/>
    </source>
</evidence>
<name>A0A1I7MVF3_9HYPH</name>
<evidence type="ECO:0000256" key="6">
    <source>
        <dbReference type="SAM" id="MobiDB-lite"/>
    </source>
</evidence>
<feature type="compositionally biased region" description="Basic and acidic residues" evidence="6">
    <location>
        <begin position="124"/>
        <end position="134"/>
    </location>
</feature>
<sequence>MGSAARYSALFFALAQFSVPGTEAAEAPKVVVTTKPIHSLVSRVMEGVGVPQLIVEGSASPHTFTLKPSTARAIHDADVFVRVSDQLEPFTRKIVGSLPANVTVLTLAGADGVKLLDRRKGGAFEKHEHGHEEAATEAAAHSRAADEHDDDHDEDGKDGHIWLDPQNAKAIAADVAKVLEARYPEQAEKIKANTASLIADIDALDSELTTELNGSKGKPFIVFHDATQYFENHFGQSAAGSITVSPDVPPSAKRLTEVRRKLSSLGAVCVFTEPSFQPNLVAAVTEGTHARSGTIDAEGQMLAPGPGLYFELMRGLAHNVASCLNGKE</sequence>
<dbReference type="InterPro" id="IPR050492">
    <property type="entry name" value="Bact_metal-bind_prot9"/>
</dbReference>
<evidence type="ECO:0000256" key="4">
    <source>
        <dbReference type="ARBA" id="ARBA00022729"/>
    </source>
</evidence>
<dbReference type="EMBL" id="FPCH01000001">
    <property type="protein sequence ID" value="SFV26326.1"/>
    <property type="molecule type" value="Genomic_DNA"/>
</dbReference>
<proteinExistence type="inferred from homology"/>